<reference evidence="1 2" key="1">
    <citation type="submission" date="2020-10" db="EMBL/GenBank/DDBJ databases">
        <title>ChiBAC.</title>
        <authorList>
            <person name="Zenner C."/>
            <person name="Hitch T.C.A."/>
            <person name="Clavel T."/>
        </authorList>
    </citation>
    <scope>NUCLEOTIDE SEQUENCE [LARGE SCALE GENOMIC DNA]</scope>
    <source>
        <strain evidence="1 2">DSM 108991</strain>
    </source>
</reference>
<comment type="caution">
    <text evidence="1">The sequence shown here is derived from an EMBL/GenBank/DDBJ whole genome shotgun (WGS) entry which is preliminary data.</text>
</comment>
<gene>
    <name evidence="1" type="ORF">INF30_00790</name>
</gene>
<dbReference type="EMBL" id="JADCKL010000001">
    <property type="protein sequence ID" value="MBE5061807.1"/>
    <property type="molecule type" value="Genomic_DNA"/>
</dbReference>
<protein>
    <submittedName>
        <fullName evidence="1">Uncharacterized protein</fullName>
    </submittedName>
</protein>
<name>A0ABR9RFR1_9FIRM</name>
<dbReference type="Proteomes" id="UP000758652">
    <property type="component" value="Unassembled WGS sequence"/>
</dbReference>
<keyword evidence="2" id="KW-1185">Reference proteome</keyword>
<sequence length="369" mass="42941">MILSDVLKALSTHCKKLGIEHKDLYLMLFEEEDINIEQTVKNVFGKRALNQRIFKKIITDDGFVHLTNIIKSKLLSTIGGHQALYQSLYQLVENDNHLSHTDNVRIITTSRETQAAYYASSFKNIRLIGLENNDIIAYLKKCKMSETKIGLIMASKPLVECLRIPLYICMFCAEDTNSDLPETPGEILYSFFHRNSSFYNIRRRATDTRTNPLDAQQTAFILDFVLPYIGWHFEKEDCFSVNETDFEEMIKNSIFVIRSFCNGLSTIPFMDFQYKSICLIKVADSLYRTHSANMPCNDSMLPKIIDCIFSYLGIVYQYQTTDGSFQERNRYAFTHHQFRDYFSAINKRIQEYEECQAMSIKKAGQMRLR</sequence>
<proteinExistence type="predicted"/>
<evidence type="ECO:0000313" key="1">
    <source>
        <dbReference type="EMBL" id="MBE5061807.1"/>
    </source>
</evidence>
<organism evidence="1 2">
    <name type="scientific">Claveliimonas monacensis</name>
    <dbReference type="NCBI Taxonomy" id="2779351"/>
    <lineage>
        <taxon>Bacteria</taxon>
        <taxon>Bacillati</taxon>
        <taxon>Bacillota</taxon>
        <taxon>Clostridia</taxon>
        <taxon>Lachnospirales</taxon>
        <taxon>Lachnospiraceae</taxon>
        <taxon>Claveliimonas</taxon>
    </lineage>
</organism>
<evidence type="ECO:0000313" key="2">
    <source>
        <dbReference type="Proteomes" id="UP000758652"/>
    </source>
</evidence>
<dbReference type="RefSeq" id="WP_226393927.1">
    <property type="nucleotide sequence ID" value="NZ_JADCKL010000001.1"/>
</dbReference>
<accession>A0ABR9RFR1</accession>